<sequence>MIRGLCAALAVVWAGVAAAACPQGDAAFAAFYPDAALFRQGLALGEGAAPAEGPVTGVIVPHHLEMPELIAGGLRMAAGRQPDRIVILFPDHFFRLKAPFGTTQRGFDTVLGPVPTDAAAAGRLAQSPLVEETCLFDREHGVRAVLPFVAQIFPGVEVVPVAVAISSDRREWDAMADLLAPLLGPDSLLIQATDFSHYLPHHEARLRDQQVLNLLAAGDVGAVAGLVQPDHVDSVGAMYLTMVLQQRLFGAVPVVVANRNLQELYGRFIAETTSYVVAVFAPPGTVADPLADPLADPAGPGSHIYMLAGDLFLGRGLPRLLSDEVVADRVAQAARRATRGLPLIANLEGVLLPDMPNNLPELVLGMPGDMLRDWAGRLNLRAVGLANNHVNDIGASGVAETHAALTAAGIARFGQGEALALPGVTLVGLSDLDGAARPPVDRLTPEVLDRVVQRDAQVPVVAFVHWGREFVTTPGARERQLEDALRQRGVAAIVGAHPHAASAGVRVLAGGDVAVVYSLGNFLFDQLPPDSSGALVELRSFAQGTVFVRQLPLPHLYAIARGGLQRE</sequence>
<dbReference type="Gene3D" id="3.40.830.10">
    <property type="entry name" value="LigB-like"/>
    <property type="match status" value="1"/>
</dbReference>
<reference evidence="4 5" key="1">
    <citation type="submission" date="2016-10" db="EMBL/GenBank/DDBJ databases">
        <authorList>
            <person name="de Groot N.N."/>
        </authorList>
    </citation>
    <scope>NUCLEOTIDE SEQUENCE [LARGE SCALE GENOMIC DNA]</scope>
    <source>
        <strain evidence="4 5">DSM 22007</strain>
    </source>
</reference>
<name>A0A1H9L4I6_9RHOB</name>
<dbReference type="SUPFAM" id="SSF56300">
    <property type="entry name" value="Metallo-dependent phosphatases"/>
    <property type="match status" value="1"/>
</dbReference>
<dbReference type="SMART" id="SM00854">
    <property type="entry name" value="PGA_cap"/>
    <property type="match status" value="1"/>
</dbReference>
<dbReference type="CDD" id="cd07361">
    <property type="entry name" value="MEMO_like"/>
    <property type="match status" value="1"/>
</dbReference>
<evidence type="ECO:0000313" key="5">
    <source>
        <dbReference type="Proteomes" id="UP000198634"/>
    </source>
</evidence>
<organism evidence="4 5">
    <name type="scientific">Thalassovita taeanensis</name>
    <dbReference type="NCBI Taxonomy" id="657014"/>
    <lineage>
        <taxon>Bacteria</taxon>
        <taxon>Pseudomonadati</taxon>
        <taxon>Pseudomonadota</taxon>
        <taxon>Alphaproteobacteria</taxon>
        <taxon>Rhodobacterales</taxon>
        <taxon>Roseobacteraceae</taxon>
        <taxon>Thalassovita</taxon>
    </lineage>
</organism>
<evidence type="ECO:0000313" key="4">
    <source>
        <dbReference type="EMBL" id="SER06065.1"/>
    </source>
</evidence>
<evidence type="ECO:0000256" key="1">
    <source>
        <dbReference type="ARBA" id="ARBA00005662"/>
    </source>
</evidence>
<keyword evidence="5" id="KW-1185">Reference proteome</keyword>
<dbReference type="Pfam" id="PF01875">
    <property type="entry name" value="Memo"/>
    <property type="match status" value="1"/>
</dbReference>
<comment type="similarity">
    <text evidence="1">Belongs to the CapA family.</text>
</comment>
<feature type="chain" id="PRO_5009301045" evidence="2">
    <location>
        <begin position="20"/>
        <end position="567"/>
    </location>
</feature>
<dbReference type="RefSeq" id="WP_090271359.1">
    <property type="nucleotide sequence ID" value="NZ_FOEP01000023.1"/>
</dbReference>
<dbReference type="PROSITE" id="PS51257">
    <property type="entry name" value="PROKAR_LIPOPROTEIN"/>
    <property type="match status" value="1"/>
</dbReference>
<feature type="domain" description="Capsule synthesis protein CapA" evidence="3">
    <location>
        <begin position="304"/>
        <end position="526"/>
    </location>
</feature>
<dbReference type="InterPro" id="IPR052169">
    <property type="entry name" value="CW_Biosynth-Accessory"/>
</dbReference>
<feature type="signal peptide" evidence="2">
    <location>
        <begin position="1"/>
        <end position="19"/>
    </location>
</feature>
<protein>
    <submittedName>
        <fullName evidence="4">Poly-gamma-glutamate synthesis protein (Capsule biosynthesis protein)</fullName>
    </submittedName>
</protein>
<dbReference type="EMBL" id="FOEP01000023">
    <property type="protein sequence ID" value="SER06065.1"/>
    <property type="molecule type" value="Genomic_DNA"/>
</dbReference>
<dbReference type="Pfam" id="PF09587">
    <property type="entry name" value="PGA_cap"/>
    <property type="match status" value="2"/>
</dbReference>
<keyword evidence="2" id="KW-0732">Signal</keyword>
<dbReference type="Proteomes" id="UP000198634">
    <property type="component" value="Unassembled WGS sequence"/>
</dbReference>
<dbReference type="AlphaFoldDB" id="A0A1H9L4I6"/>
<dbReference type="PANTHER" id="PTHR33393">
    <property type="entry name" value="POLYGLUTAMINE SYNTHESIS ACCESSORY PROTEIN RV0574C-RELATED"/>
    <property type="match status" value="1"/>
</dbReference>
<dbReference type="NCBIfam" id="TIGR04336">
    <property type="entry name" value="AmmeMemoSam_B"/>
    <property type="match status" value="1"/>
</dbReference>
<proteinExistence type="inferred from homology"/>
<dbReference type="InterPro" id="IPR029052">
    <property type="entry name" value="Metallo-depent_PP-like"/>
</dbReference>
<evidence type="ECO:0000259" key="3">
    <source>
        <dbReference type="SMART" id="SM00854"/>
    </source>
</evidence>
<dbReference type="InterPro" id="IPR019079">
    <property type="entry name" value="Capsule_synth_CapA"/>
</dbReference>
<dbReference type="InterPro" id="IPR002737">
    <property type="entry name" value="MEMO1_fam"/>
</dbReference>
<dbReference type="PANTHER" id="PTHR33393:SF13">
    <property type="entry name" value="PGA BIOSYNTHESIS PROTEIN CAPA"/>
    <property type="match status" value="1"/>
</dbReference>
<gene>
    <name evidence="4" type="ORF">SAMN04488092_1232</name>
</gene>
<evidence type="ECO:0000256" key="2">
    <source>
        <dbReference type="SAM" id="SignalP"/>
    </source>
</evidence>
<dbReference type="STRING" id="657014.SAMN04488092_1232"/>
<accession>A0A1H9L4I6</accession>
<dbReference type="OrthoDB" id="9810718at2"/>